<dbReference type="InterPro" id="IPR016195">
    <property type="entry name" value="Pol/histidinol_Pase-like"/>
</dbReference>
<dbReference type="SUPFAM" id="SSF89550">
    <property type="entry name" value="PHP domain-like"/>
    <property type="match status" value="1"/>
</dbReference>
<evidence type="ECO:0000256" key="2">
    <source>
        <dbReference type="SAM" id="SignalP"/>
    </source>
</evidence>
<feature type="compositionally biased region" description="Low complexity" evidence="1">
    <location>
        <begin position="849"/>
        <end position="860"/>
    </location>
</feature>
<keyword evidence="2" id="KW-0732">Signal</keyword>
<dbReference type="NCBIfam" id="NF038032">
    <property type="entry name" value="CehA_McbA_metalo"/>
    <property type="match status" value="1"/>
</dbReference>
<evidence type="ECO:0000313" key="4">
    <source>
        <dbReference type="Proteomes" id="UP000316426"/>
    </source>
</evidence>
<feature type="signal peptide" evidence="2">
    <location>
        <begin position="1"/>
        <end position="19"/>
    </location>
</feature>
<dbReference type="Proteomes" id="UP000316426">
    <property type="component" value="Chromosome"/>
</dbReference>
<dbReference type="InterPro" id="IPR008969">
    <property type="entry name" value="CarboxyPept-like_regulatory"/>
</dbReference>
<gene>
    <name evidence="3" type="ORF">Spa11_33800</name>
</gene>
<proteinExistence type="predicted"/>
<dbReference type="Gene3D" id="3.20.20.140">
    <property type="entry name" value="Metal-dependent hydrolases"/>
    <property type="match status" value="1"/>
</dbReference>
<feature type="compositionally biased region" description="Basic and acidic residues" evidence="1">
    <location>
        <begin position="861"/>
        <end position="872"/>
    </location>
</feature>
<sequence precursor="true">MTRLVLVALVFMDAAGLNAAELQTLDKSNYDLLVPDGKEVDAIHGDFVLQNDKIIAVIGAPGPERDANLTVHNVGGGVIDLTERDTQSDQLSCFYPGGGGFKFKKRIDWPAEWGKPADGAATIAFEGEATAKNQKGLVHRVGYELRDGETFVRVVSTLKNDGEESVKAPLRDGWRLDGEFKFGAIEGIDLVWGHDLFWRQAYGVQSEEGVTLRTLEMQEPRRPRQFEYGVAGRDESGTLAAGDSVTWRRCLIPAADSLAVQATAYAMRDEDLATGKLTVTDGVDPVANALVTVRQDNQVVGYLLTDAQGGAVSQAPAGEYAVTISAEGHGSMTHEGSLEANPDEIDAEWTVPLKRAGYAEATITDGAGRAIPVKVQFTGLDGAKSPDFGPESAERGVKNVQYTPDGRFRCKLAPGRYKWVASYGPEHDAAYGEITVEAGETATIAAKLPRTVDTTGWLSSELHSHSSPSGDNTASQAGRVLNLLDEHLEFCPCTEHQRIDVYDQHLAAFDAQHRMLTCPGMELTGQPLPLNHQNAFPLKHHVHEQDGGGPQTDPNPVTQIKRLAEWDDKSEKLVQSNHPNTAQMVGDRDLNGEPDEGFEAMFGYMDVQEIHPPELIFDPLGERGDPNSGVGNGGWDNRGNAIQNWLQLLNLGYRVTGVVNTDAHYNFHGSGWMRNWVRSSTDDPAEASVMELVHEFEHGHVVVSNGPFMSVTARSAAQDRRALPGDDLRTKDGKATLRIVVRCPNWMEINRVQLFINGRPDPEHNYTVRSHGDWFGRGTEVFDREIEVELEEDAHLVVACCGEGRSIGPMYGVPEGKTEWGRGMPVAVANPVFVDTNGDVDGDGVVFEPNGDDLGLPLPRLEGRRPSHGHDHPNHHHTH</sequence>
<dbReference type="EMBL" id="CP036349">
    <property type="protein sequence ID" value="QDV75167.1"/>
    <property type="molecule type" value="Genomic_DNA"/>
</dbReference>
<dbReference type="SUPFAM" id="SSF49464">
    <property type="entry name" value="Carboxypeptidase regulatory domain-like"/>
    <property type="match status" value="1"/>
</dbReference>
<evidence type="ECO:0000313" key="3">
    <source>
        <dbReference type="EMBL" id="QDV75167.1"/>
    </source>
</evidence>
<protein>
    <recommendedName>
        <fullName evidence="5">Carboxypeptidase regulatory-like domain-containing protein</fullName>
    </recommendedName>
</protein>
<accession>A0A518KBJ1</accession>
<evidence type="ECO:0008006" key="5">
    <source>
        <dbReference type="Google" id="ProtNLM"/>
    </source>
</evidence>
<feature type="chain" id="PRO_5022208202" description="Carboxypeptidase regulatory-like domain-containing protein" evidence="2">
    <location>
        <begin position="20"/>
        <end position="879"/>
    </location>
</feature>
<reference evidence="3 4" key="1">
    <citation type="submission" date="2019-02" db="EMBL/GenBank/DDBJ databases">
        <title>Deep-cultivation of Planctomycetes and their phenomic and genomic characterization uncovers novel biology.</title>
        <authorList>
            <person name="Wiegand S."/>
            <person name="Jogler M."/>
            <person name="Boedeker C."/>
            <person name="Pinto D."/>
            <person name="Vollmers J."/>
            <person name="Rivas-Marin E."/>
            <person name="Kohn T."/>
            <person name="Peeters S.H."/>
            <person name="Heuer A."/>
            <person name="Rast P."/>
            <person name="Oberbeckmann S."/>
            <person name="Bunk B."/>
            <person name="Jeske O."/>
            <person name="Meyerdierks A."/>
            <person name="Storesund J.E."/>
            <person name="Kallscheuer N."/>
            <person name="Luecker S."/>
            <person name="Lage O.M."/>
            <person name="Pohl T."/>
            <person name="Merkel B.J."/>
            <person name="Hornburger P."/>
            <person name="Mueller R.-W."/>
            <person name="Bruemmer F."/>
            <person name="Labrenz M."/>
            <person name="Spormann A.M."/>
            <person name="Op den Camp H."/>
            <person name="Overmann J."/>
            <person name="Amann R."/>
            <person name="Jetten M.S.M."/>
            <person name="Mascher T."/>
            <person name="Medema M.H."/>
            <person name="Devos D.P."/>
            <person name="Kaster A.-K."/>
            <person name="Ovreas L."/>
            <person name="Rohde M."/>
            <person name="Galperin M.Y."/>
            <person name="Jogler C."/>
        </authorList>
    </citation>
    <scope>NUCLEOTIDE SEQUENCE [LARGE SCALE GENOMIC DNA]</scope>
    <source>
        <strain evidence="3 4">Spa11</strain>
    </source>
</reference>
<dbReference type="RefSeq" id="WP_145114219.1">
    <property type="nucleotide sequence ID" value="NZ_CP036349.1"/>
</dbReference>
<dbReference type="AlphaFoldDB" id="A0A518KBJ1"/>
<organism evidence="3 4">
    <name type="scientific">Botrimarina mediterranea</name>
    <dbReference type="NCBI Taxonomy" id="2528022"/>
    <lineage>
        <taxon>Bacteria</taxon>
        <taxon>Pseudomonadati</taxon>
        <taxon>Planctomycetota</taxon>
        <taxon>Planctomycetia</taxon>
        <taxon>Pirellulales</taxon>
        <taxon>Lacipirellulaceae</taxon>
        <taxon>Botrimarina</taxon>
    </lineage>
</organism>
<feature type="region of interest" description="Disordered" evidence="1">
    <location>
        <begin position="849"/>
        <end position="879"/>
    </location>
</feature>
<dbReference type="KEGG" id="bmei:Spa11_33800"/>
<name>A0A518KBJ1_9BACT</name>
<evidence type="ECO:0000256" key="1">
    <source>
        <dbReference type="SAM" id="MobiDB-lite"/>
    </source>
</evidence>
<keyword evidence="4" id="KW-1185">Reference proteome</keyword>
<dbReference type="Gene3D" id="2.60.40.1120">
    <property type="entry name" value="Carboxypeptidase-like, regulatory domain"/>
    <property type="match status" value="1"/>
</dbReference>